<protein>
    <submittedName>
        <fullName evidence="1">Uncharacterized protein</fullName>
    </submittedName>
</protein>
<dbReference type="RefSeq" id="WP_133820444.1">
    <property type="nucleotide sequence ID" value="NZ_SNZH01000014.1"/>
</dbReference>
<dbReference type="AlphaFoldDB" id="A0A4R6YPZ6"/>
<reference evidence="1 2" key="1">
    <citation type="submission" date="2019-03" db="EMBL/GenBank/DDBJ databases">
        <title>Genomic Encyclopedia of Type Strains, Phase IV (KMG-IV): sequencing the most valuable type-strain genomes for metagenomic binning, comparative biology and taxonomic classification.</title>
        <authorList>
            <person name="Goeker M."/>
        </authorList>
    </citation>
    <scope>NUCLEOTIDE SEQUENCE [LARGE SCALE GENOMIC DNA]</scope>
    <source>
        <strain evidence="1 2">DSM 21667</strain>
    </source>
</reference>
<dbReference type="Proteomes" id="UP000295293">
    <property type="component" value="Unassembled WGS sequence"/>
</dbReference>
<proteinExistence type="predicted"/>
<dbReference type="EMBL" id="SNZH01000014">
    <property type="protein sequence ID" value="TDR39950.1"/>
    <property type="molecule type" value="Genomic_DNA"/>
</dbReference>
<sequence>MININFDKLLFVLSADALVRFALPGLDEISLEKIRDIARTEIDRFMDGGSNYYMEVDFSEGRKSETARDFLLAVRALKNGSLIADEISSLAASNAVATGGYHNARSKLRSIAARFCYLKTEDLLVIPTPYLQEIALNLEVHDLNPLYFDFSSTLQAIESAEPASPWDKRVLGPELFDGIDGVVRLAAKEMVEGGAAVRFLQGWRNFLPSGQFVDVIQYLAEEARAELADSNGVELGIVLNMLKFSRE</sequence>
<name>A0A4R6YPZ6_9GAMM</name>
<keyword evidence="2" id="KW-1185">Reference proteome</keyword>
<gene>
    <name evidence="1" type="ORF">DFR29_1141</name>
</gene>
<evidence type="ECO:0000313" key="2">
    <source>
        <dbReference type="Proteomes" id="UP000295293"/>
    </source>
</evidence>
<evidence type="ECO:0000313" key="1">
    <source>
        <dbReference type="EMBL" id="TDR39950.1"/>
    </source>
</evidence>
<dbReference type="OrthoDB" id="9893613at2"/>
<organism evidence="1 2">
    <name type="scientific">Tahibacter aquaticus</name>
    <dbReference type="NCBI Taxonomy" id="520092"/>
    <lineage>
        <taxon>Bacteria</taxon>
        <taxon>Pseudomonadati</taxon>
        <taxon>Pseudomonadota</taxon>
        <taxon>Gammaproteobacteria</taxon>
        <taxon>Lysobacterales</taxon>
        <taxon>Rhodanobacteraceae</taxon>
        <taxon>Tahibacter</taxon>
    </lineage>
</organism>
<comment type="caution">
    <text evidence="1">The sequence shown here is derived from an EMBL/GenBank/DDBJ whole genome shotgun (WGS) entry which is preliminary data.</text>
</comment>
<accession>A0A4R6YPZ6</accession>